<dbReference type="SUPFAM" id="SSF48452">
    <property type="entry name" value="TPR-like"/>
    <property type="match status" value="1"/>
</dbReference>
<comment type="caution">
    <text evidence="1">The sequence shown here is derived from an EMBL/GenBank/DDBJ whole genome shotgun (WGS) entry which is preliminary data.</text>
</comment>
<reference evidence="1 2" key="1">
    <citation type="submission" date="2017-01" db="EMBL/GenBank/DDBJ databases">
        <authorList>
            <person name="Varghese N."/>
            <person name="Submissions S."/>
        </authorList>
    </citation>
    <scope>NUCLEOTIDE SEQUENCE [LARGE SCALE GENOMIC DNA]</scope>
    <source>
        <strain evidence="1 2">ATCC 23464</strain>
    </source>
</reference>
<evidence type="ECO:0008006" key="3">
    <source>
        <dbReference type="Google" id="ProtNLM"/>
    </source>
</evidence>
<protein>
    <recommendedName>
        <fullName evidence="3">Tetratricopeptide repeat protein</fullName>
    </recommendedName>
</protein>
<organism evidence="1 2">
    <name type="scientific">Paenibacillus macquariensis</name>
    <dbReference type="NCBI Taxonomy" id="948756"/>
    <lineage>
        <taxon>Bacteria</taxon>
        <taxon>Bacillati</taxon>
        <taxon>Bacillota</taxon>
        <taxon>Bacilli</taxon>
        <taxon>Bacillales</taxon>
        <taxon>Paenibacillaceae</taxon>
        <taxon>Paenibacillus</taxon>
    </lineage>
</organism>
<sequence length="385" mass="44942">MSRPPKIKQELNRLERLGLVEPHEALKDEVSYQVHPLLREFVHGIYSLKDQQSYVQKVLYIFLPRKLVDALFIDYYSLGEIEEMKPIDLMDSIETCLLSRNIERALGLLEQYKDVLIDKGYHHKFQSLACRILDEINWEDNNIFNRGNGVKILGSIIQQLNYMGENQQSYYYLKKYESAVEPNTIAYLDFLELAADIGWRDGQYKKTIDYTNEYEVLSEKLQTTRNVSRAKYTRALAFRDSGERVTEALMLFDSMDEELVSSHALVGNKARCYYILKNYSKAEELLNKSLFMLLSETSYYAHSNLGFAYLWLVELMYDQGKIKESRAFFNLVQDVWLEYAPGLISKADLVKEKYRQNSEWNNIEVSLSEAKNIESNFLNSKVSIG</sequence>
<dbReference type="Proteomes" id="UP000186666">
    <property type="component" value="Unassembled WGS sequence"/>
</dbReference>
<evidence type="ECO:0000313" key="2">
    <source>
        <dbReference type="Proteomes" id="UP000186666"/>
    </source>
</evidence>
<accession>A0ABY1KEZ4</accession>
<keyword evidence="2" id="KW-1185">Reference proteome</keyword>
<proteinExistence type="predicted"/>
<name>A0ABY1KEZ4_9BACL</name>
<gene>
    <name evidence="1" type="ORF">SAMN05421578_1544</name>
</gene>
<evidence type="ECO:0000313" key="1">
    <source>
        <dbReference type="EMBL" id="SIR73778.1"/>
    </source>
</evidence>
<dbReference type="Gene3D" id="1.25.40.10">
    <property type="entry name" value="Tetratricopeptide repeat domain"/>
    <property type="match status" value="1"/>
</dbReference>
<dbReference type="EMBL" id="FTNK01000054">
    <property type="protein sequence ID" value="SIR73778.1"/>
    <property type="molecule type" value="Genomic_DNA"/>
</dbReference>
<dbReference type="RefSeq" id="WP_068584885.1">
    <property type="nucleotide sequence ID" value="NZ_FTNK01000054.1"/>
</dbReference>
<dbReference type="InterPro" id="IPR011990">
    <property type="entry name" value="TPR-like_helical_dom_sf"/>
</dbReference>